<dbReference type="Gene3D" id="2.30.110.10">
    <property type="entry name" value="Electron Transport, Fmn-binding Protein, Chain A"/>
    <property type="match status" value="1"/>
</dbReference>
<dbReference type="RefSeq" id="XP_013279370.1">
    <property type="nucleotide sequence ID" value="XM_013423916.1"/>
</dbReference>
<dbReference type="InterPro" id="IPR024624">
    <property type="entry name" value="Pyridox_Oxase_Alr4036_FMN-bd"/>
</dbReference>
<organism evidence="3 4">
    <name type="scientific">Fonsecaea pedrosoi CBS 271.37</name>
    <dbReference type="NCBI Taxonomy" id="1442368"/>
    <lineage>
        <taxon>Eukaryota</taxon>
        <taxon>Fungi</taxon>
        <taxon>Dikarya</taxon>
        <taxon>Ascomycota</taxon>
        <taxon>Pezizomycotina</taxon>
        <taxon>Eurotiomycetes</taxon>
        <taxon>Chaetothyriomycetidae</taxon>
        <taxon>Chaetothyriales</taxon>
        <taxon>Herpotrichiellaceae</taxon>
        <taxon>Fonsecaea</taxon>
    </lineage>
</organism>
<dbReference type="InterPro" id="IPR012349">
    <property type="entry name" value="Split_barrel_FMN-bd"/>
</dbReference>
<evidence type="ECO:0000256" key="1">
    <source>
        <dbReference type="SAM" id="MobiDB-lite"/>
    </source>
</evidence>
<dbReference type="HOGENOM" id="CLU_061619_0_0_1"/>
<keyword evidence="4" id="KW-1185">Reference proteome</keyword>
<dbReference type="GO" id="GO:0010181">
    <property type="term" value="F:FMN binding"/>
    <property type="evidence" value="ECO:0007669"/>
    <property type="project" value="InterPro"/>
</dbReference>
<dbReference type="Proteomes" id="UP000053029">
    <property type="component" value="Unassembled WGS sequence"/>
</dbReference>
<reference evidence="3 4" key="1">
    <citation type="submission" date="2015-01" db="EMBL/GenBank/DDBJ databases">
        <title>The Genome Sequence of Fonsecaea pedrosoi CBS 271.37.</title>
        <authorList>
            <consortium name="The Broad Institute Genomics Platform"/>
            <person name="Cuomo C."/>
            <person name="de Hoog S."/>
            <person name="Gorbushina A."/>
            <person name="Stielow B."/>
            <person name="Teixiera M."/>
            <person name="Abouelleil A."/>
            <person name="Chapman S.B."/>
            <person name="Priest M."/>
            <person name="Young S.K."/>
            <person name="Wortman J."/>
            <person name="Nusbaum C."/>
            <person name="Birren B."/>
        </authorList>
    </citation>
    <scope>NUCLEOTIDE SEQUENCE [LARGE SCALE GENOMIC DNA]</scope>
    <source>
        <strain evidence="3 4">CBS 271.37</strain>
    </source>
</reference>
<dbReference type="AlphaFoldDB" id="A0A0D2EMF2"/>
<evidence type="ECO:0000313" key="4">
    <source>
        <dbReference type="Proteomes" id="UP000053029"/>
    </source>
</evidence>
<dbReference type="VEuPathDB" id="FungiDB:Z517_10304"/>
<dbReference type="PANTHER" id="PTHR28243:SF1">
    <property type="entry name" value="PYRIDOXAMINE 5'-PHOSPHATE OXIDASE ALR4036 FAMILY FMN-BINDING DOMAIN-CONTAINING PROTEIN"/>
    <property type="match status" value="1"/>
</dbReference>
<sequence>MSHPTPSTVAPWKRTFQEHLERAGGAGFEFTLATVTDSGLPRARTCIFRGFWATLPENEHNKLPKNPPVYESDCPTFTTDARMSKTYELFATGKGKGTLAQSRSGSGGGGPVEAVYWVKETRTQWRIRGKCWLVAADDVEGGTPEAQNSGTVSLKAEVGRYMRVREGSDDHDAQERINDWSWRREVENYFENMSPVMRGSFKNPPPGQLLSQGRDEAAGEALGQKAGHLSEETLARKNFRVAIITPEQVEAVDLTDPTKSTRQIWTLAEEGGGPGGPQPSESIGEWNRVETWP</sequence>
<evidence type="ECO:0000313" key="3">
    <source>
        <dbReference type="EMBL" id="KIW75562.1"/>
    </source>
</evidence>
<dbReference type="OrthoDB" id="5394411at2759"/>
<feature type="domain" description="Pyridoxamine 5'-phosphate oxidase Alr4036 family FMN-binding" evidence="2">
    <location>
        <begin position="10"/>
        <end position="134"/>
    </location>
</feature>
<dbReference type="GeneID" id="25309794"/>
<dbReference type="Pfam" id="PF12766">
    <property type="entry name" value="Pyridox_oxase_2"/>
    <property type="match status" value="1"/>
</dbReference>
<dbReference type="EMBL" id="KN846975">
    <property type="protein sequence ID" value="KIW75562.1"/>
    <property type="molecule type" value="Genomic_DNA"/>
</dbReference>
<evidence type="ECO:0000259" key="2">
    <source>
        <dbReference type="Pfam" id="PF12766"/>
    </source>
</evidence>
<dbReference type="STRING" id="1442368.A0A0D2EMF2"/>
<proteinExistence type="predicted"/>
<gene>
    <name evidence="3" type="ORF">Z517_10304</name>
</gene>
<dbReference type="SUPFAM" id="SSF50475">
    <property type="entry name" value="FMN-binding split barrel"/>
    <property type="match status" value="1"/>
</dbReference>
<accession>A0A0D2EMF2</accession>
<dbReference type="PANTHER" id="PTHR28243">
    <property type="entry name" value="AGL049CP"/>
    <property type="match status" value="1"/>
</dbReference>
<protein>
    <submittedName>
        <fullName evidence="3">Unplaced genomic scaffold supercont1.7, whole genome shotgun sequence</fullName>
    </submittedName>
</protein>
<feature type="region of interest" description="Disordered" evidence="1">
    <location>
        <begin position="267"/>
        <end position="293"/>
    </location>
</feature>
<name>A0A0D2EMF2_9EURO</name>